<accession>A0A813QTT4</accession>
<dbReference type="InterPro" id="IPR036397">
    <property type="entry name" value="RNaseH_sf"/>
</dbReference>
<dbReference type="AlphaFoldDB" id="A0A813QTT4"/>
<dbReference type="EMBL" id="CAJNOL010000035">
    <property type="protein sequence ID" value="CAF0771739.1"/>
    <property type="molecule type" value="Genomic_DNA"/>
</dbReference>
<comment type="caution">
    <text evidence="1">The sequence shown here is derived from an EMBL/GenBank/DDBJ whole genome shotgun (WGS) entry which is preliminary data.</text>
</comment>
<dbReference type="Proteomes" id="UP000663870">
    <property type="component" value="Unassembled WGS sequence"/>
</dbReference>
<proteinExistence type="predicted"/>
<dbReference type="GO" id="GO:0003676">
    <property type="term" value="F:nucleic acid binding"/>
    <property type="evidence" value="ECO:0007669"/>
    <property type="project" value="InterPro"/>
</dbReference>
<keyword evidence="2" id="KW-1185">Reference proteome</keyword>
<gene>
    <name evidence="1" type="ORF">JXQ802_LOCUS2747</name>
</gene>
<protein>
    <submittedName>
        <fullName evidence="1">Uncharacterized protein</fullName>
    </submittedName>
</protein>
<evidence type="ECO:0000313" key="2">
    <source>
        <dbReference type="Proteomes" id="UP000663870"/>
    </source>
</evidence>
<name>A0A813QTT4_9BILA</name>
<sequence length="79" mass="9166">MFDLDEMCNGPNDRIWVINRIDADAKSGIKREQSFPKKVMIWLGVCSKGATPLIIFDEGTLDHERYIKEVVPMAKKIWR</sequence>
<dbReference type="Gene3D" id="3.30.420.10">
    <property type="entry name" value="Ribonuclease H-like superfamily/Ribonuclease H"/>
    <property type="match status" value="1"/>
</dbReference>
<evidence type="ECO:0000313" key="1">
    <source>
        <dbReference type="EMBL" id="CAF0771739.1"/>
    </source>
</evidence>
<organism evidence="1 2">
    <name type="scientific">Rotaria sordida</name>
    <dbReference type="NCBI Taxonomy" id="392033"/>
    <lineage>
        <taxon>Eukaryota</taxon>
        <taxon>Metazoa</taxon>
        <taxon>Spiralia</taxon>
        <taxon>Gnathifera</taxon>
        <taxon>Rotifera</taxon>
        <taxon>Eurotatoria</taxon>
        <taxon>Bdelloidea</taxon>
        <taxon>Philodinida</taxon>
        <taxon>Philodinidae</taxon>
        <taxon>Rotaria</taxon>
    </lineage>
</organism>
<reference evidence="1" key="1">
    <citation type="submission" date="2021-02" db="EMBL/GenBank/DDBJ databases">
        <authorList>
            <person name="Nowell W R."/>
        </authorList>
    </citation>
    <scope>NUCLEOTIDE SEQUENCE</scope>
</reference>